<dbReference type="Proteomes" id="UP000315677">
    <property type="component" value="Unassembled WGS sequence"/>
</dbReference>
<evidence type="ECO:0000256" key="5">
    <source>
        <dbReference type="ARBA" id="ARBA00023163"/>
    </source>
</evidence>
<dbReference type="InterPro" id="IPR014303">
    <property type="entry name" value="RNA_pol_sigma-70_ECF"/>
</dbReference>
<keyword evidence="3" id="KW-0805">Transcription regulation</keyword>
<protein>
    <submittedName>
        <fullName evidence="8">RNA polymerase sigma-70 factor (ECF subfamily)</fullName>
    </submittedName>
</protein>
<dbReference type="SUPFAM" id="SSF88659">
    <property type="entry name" value="Sigma3 and sigma4 domains of RNA polymerase sigma factors"/>
    <property type="match status" value="1"/>
</dbReference>
<dbReference type="InterPro" id="IPR013249">
    <property type="entry name" value="RNA_pol_sigma70_r4_t2"/>
</dbReference>
<reference evidence="8 9" key="1">
    <citation type="submission" date="2019-06" db="EMBL/GenBank/DDBJ databases">
        <title>Sequencing the genomes of 1000 actinobacteria strains.</title>
        <authorList>
            <person name="Klenk H.-P."/>
        </authorList>
    </citation>
    <scope>NUCLEOTIDE SEQUENCE [LARGE SCALE GENOMIC DNA]</scope>
    <source>
        <strain evidence="8 9">DSM 45301</strain>
    </source>
</reference>
<dbReference type="SUPFAM" id="SSF88946">
    <property type="entry name" value="Sigma2 domain of RNA polymerase sigma factors"/>
    <property type="match status" value="1"/>
</dbReference>
<dbReference type="NCBIfam" id="NF007214">
    <property type="entry name" value="PRK09636.1"/>
    <property type="match status" value="1"/>
</dbReference>
<gene>
    <name evidence="8" type="ORF">FB558_4075</name>
</gene>
<comment type="similarity">
    <text evidence="1">Belongs to the sigma-70 factor family. ECF subfamily.</text>
</comment>
<dbReference type="Gene3D" id="1.10.1740.10">
    <property type="match status" value="1"/>
</dbReference>
<evidence type="ECO:0000259" key="7">
    <source>
        <dbReference type="Pfam" id="PF08281"/>
    </source>
</evidence>
<keyword evidence="5" id="KW-0804">Transcription</keyword>
<dbReference type="InterPro" id="IPR007627">
    <property type="entry name" value="RNA_pol_sigma70_r2"/>
</dbReference>
<dbReference type="SUPFAM" id="SSF54427">
    <property type="entry name" value="NTF2-like"/>
    <property type="match status" value="1"/>
</dbReference>
<dbReference type="Pfam" id="PF04542">
    <property type="entry name" value="Sigma70_r2"/>
    <property type="match status" value="1"/>
</dbReference>
<sequence length="317" mass="35108">MTDPGEPAEALRPLLFSIAYRMLGSVSDAEDIVQDSFVRHQRALAEGTCIESTRAYLSAVTTRLAIDHLRSARVRRETYVGQWLPEPLLTDNGEEDPAAYAEQADSLSMAFLLVLERLNPVERAVFLLHDVFGYGYDEVAGIVGKSEANSRQLATRARKRLDERKRRFDASRQEQVELAERFFAAVGDGDVDQLVDMLAADVVVYGDGGGKAPQWMVPISGVDKVSRLFAAVGRQMREMGIRTQLREINGQPGALVLDPDGRITNVFVLDVTDGVVQTVRSIINPDKLRHLGPVADVRALLRGHRKRPAAHQTVLPR</sequence>
<name>A0A543DQ99_9PSEU</name>
<comment type="subunit">
    <text evidence="2">Interacts transiently with the RNA polymerase catalytic core formed by RpoA, RpoB, RpoC and RpoZ (2 alpha, 1 beta, 1 beta' and 1 omega subunit) to form the RNA polymerase holoenzyme that can initiate transcription.</text>
</comment>
<dbReference type="InterPro" id="IPR014284">
    <property type="entry name" value="RNA_pol_sigma-70_dom"/>
</dbReference>
<dbReference type="Gene3D" id="3.10.450.50">
    <property type="match status" value="1"/>
</dbReference>
<dbReference type="OrthoDB" id="6689546at2"/>
<evidence type="ECO:0000256" key="3">
    <source>
        <dbReference type="ARBA" id="ARBA00023015"/>
    </source>
</evidence>
<dbReference type="InterPro" id="IPR052704">
    <property type="entry name" value="ECF_Sigma-70_Domain"/>
</dbReference>
<comment type="caution">
    <text evidence="8">The sequence shown here is derived from an EMBL/GenBank/DDBJ whole genome shotgun (WGS) entry which is preliminary data.</text>
</comment>
<dbReference type="Gene3D" id="1.10.10.10">
    <property type="entry name" value="Winged helix-like DNA-binding domain superfamily/Winged helix DNA-binding domain"/>
    <property type="match status" value="1"/>
</dbReference>
<dbReference type="PANTHER" id="PTHR30173:SF36">
    <property type="entry name" value="ECF RNA POLYMERASE SIGMA FACTOR SIGJ"/>
    <property type="match status" value="1"/>
</dbReference>
<evidence type="ECO:0000313" key="8">
    <source>
        <dbReference type="EMBL" id="TQM11511.1"/>
    </source>
</evidence>
<keyword evidence="4" id="KW-0731">Sigma factor</keyword>
<evidence type="ECO:0000256" key="2">
    <source>
        <dbReference type="ARBA" id="ARBA00011344"/>
    </source>
</evidence>
<feature type="domain" description="RNA polymerase sigma-70 region 2" evidence="6">
    <location>
        <begin position="9"/>
        <end position="73"/>
    </location>
</feature>
<dbReference type="InterPro" id="IPR032710">
    <property type="entry name" value="NTF2-like_dom_sf"/>
</dbReference>
<dbReference type="NCBIfam" id="TIGR02957">
    <property type="entry name" value="SigX4"/>
    <property type="match status" value="1"/>
</dbReference>
<evidence type="ECO:0000256" key="1">
    <source>
        <dbReference type="ARBA" id="ARBA00010641"/>
    </source>
</evidence>
<dbReference type="NCBIfam" id="TIGR02937">
    <property type="entry name" value="sigma70-ECF"/>
    <property type="match status" value="1"/>
</dbReference>
<keyword evidence="9" id="KW-1185">Reference proteome</keyword>
<dbReference type="InterPro" id="IPR036388">
    <property type="entry name" value="WH-like_DNA-bd_sf"/>
</dbReference>
<dbReference type="AlphaFoldDB" id="A0A543DQ99"/>
<feature type="domain" description="RNA polymerase sigma factor 70 region 4 type 2" evidence="7">
    <location>
        <begin position="109"/>
        <end position="161"/>
    </location>
</feature>
<accession>A0A543DQ99</accession>
<proteinExistence type="inferred from homology"/>
<dbReference type="InterPro" id="IPR013324">
    <property type="entry name" value="RNA_pol_sigma_r3/r4-like"/>
</dbReference>
<dbReference type="GO" id="GO:0006352">
    <property type="term" value="P:DNA-templated transcription initiation"/>
    <property type="evidence" value="ECO:0007669"/>
    <property type="project" value="InterPro"/>
</dbReference>
<dbReference type="InterPro" id="IPR013325">
    <property type="entry name" value="RNA_pol_sigma_r2"/>
</dbReference>
<dbReference type="PANTHER" id="PTHR30173">
    <property type="entry name" value="SIGMA 19 FACTOR"/>
    <property type="match status" value="1"/>
</dbReference>
<dbReference type="RefSeq" id="WP_142055706.1">
    <property type="nucleotide sequence ID" value="NZ_VFPA01000002.1"/>
</dbReference>
<dbReference type="GO" id="GO:0003677">
    <property type="term" value="F:DNA binding"/>
    <property type="evidence" value="ECO:0007669"/>
    <property type="project" value="InterPro"/>
</dbReference>
<evidence type="ECO:0000259" key="6">
    <source>
        <dbReference type="Pfam" id="PF04542"/>
    </source>
</evidence>
<evidence type="ECO:0000313" key="9">
    <source>
        <dbReference type="Proteomes" id="UP000315677"/>
    </source>
</evidence>
<dbReference type="GO" id="GO:0016987">
    <property type="term" value="F:sigma factor activity"/>
    <property type="evidence" value="ECO:0007669"/>
    <property type="project" value="UniProtKB-KW"/>
</dbReference>
<dbReference type="EMBL" id="VFPA01000002">
    <property type="protein sequence ID" value="TQM11511.1"/>
    <property type="molecule type" value="Genomic_DNA"/>
</dbReference>
<organism evidence="8 9">
    <name type="scientific">Pseudonocardia kunmingensis</name>
    <dbReference type="NCBI Taxonomy" id="630975"/>
    <lineage>
        <taxon>Bacteria</taxon>
        <taxon>Bacillati</taxon>
        <taxon>Actinomycetota</taxon>
        <taxon>Actinomycetes</taxon>
        <taxon>Pseudonocardiales</taxon>
        <taxon>Pseudonocardiaceae</taxon>
        <taxon>Pseudonocardia</taxon>
    </lineage>
</organism>
<dbReference type="Pfam" id="PF08281">
    <property type="entry name" value="Sigma70_r4_2"/>
    <property type="match status" value="1"/>
</dbReference>
<evidence type="ECO:0000256" key="4">
    <source>
        <dbReference type="ARBA" id="ARBA00023082"/>
    </source>
</evidence>